<dbReference type="PANTHER" id="PTHR33889">
    <property type="entry name" value="OS04G0681850 PROTEIN"/>
    <property type="match status" value="1"/>
</dbReference>
<accession>A0A067CIE2</accession>
<evidence type="ECO:0000313" key="3">
    <source>
        <dbReference type="Proteomes" id="UP000030745"/>
    </source>
</evidence>
<evidence type="ECO:0000259" key="1">
    <source>
        <dbReference type="Pfam" id="PF24964"/>
    </source>
</evidence>
<dbReference type="GeneID" id="24126855"/>
<protein>
    <recommendedName>
        <fullName evidence="1">DUF7769 domain-containing protein</fullName>
    </recommendedName>
</protein>
<evidence type="ECO:0000313" key="2">
    <source>
        <dbReference type="EMBL" id="KDO30509.1"/>
    </source>
</evidence>
<dbReference type="Proteomes" id="UP000030745">
    <property type="component" value="Unassembled WGS sequence"/>
</dbReference>
<name>A0A067CIE2_SAPPC</name>
<dbReference type="AlphaFoldDB" id="A0A067CIE2"/>
<sequence length="161" mass="17550">MSHNIARTPAALTDKRVSHRNLTDVERCGVYQQLLEMTTGGVLRCTAFQEVAVKYACHLGTVKRIWNRGQAAIKAGSPAAVVASRIRGNSGRKAVRSHDAIKAAIMAAPHNKRQTYRSMAAQTNIPMTTLIRHKKATPSLRARPSTISPLLTDVNKASRLA</sequence>
<reference evidence="2 3" key="1">
    <citation type="journal article" date="2013" name="PLoS Genet.">
        <title>Distinctive expansion of potential virulence genes in the genome of the oomycete fish pathogen Saprolegnia parasitica.</title>
        <authorList>
            <person name="Jiang R.H."/>
            <person name="de Bruijn I."/>
            <person name="Haas B.J."/>
            <person name="Belmonte R."/>
            <person name="Lobach L."/>
            <person name="Christie J."/>
            <person name="van den Ackerveken G."/>
            <person name="Bottin A."/>
            <person name="Bulone V."/>
            <person name="Diaz-Moreno S.M."/>
            <person name="Dumas B."/>
            <person name="Fan L."/>
            <person name="Gaulin E."/>
            <person name="Govers F."/>
            <person name="Grenville-Briggs L.J."/>
            <person name="Horner N.R."/>
            <person name="Levin J.Z."/>
            <person name="Mammella M."/>
            <person name="Meijer H.J."/>
            <person name="Morris P."/>
            <person name="Nusbaum C."/>
            <person name="Oome S."/>
            <person name="Phillips A.J."/>
            <person name="van Rooyen D."/>
            <person name="Rzeszutek E."/>
            <person name="Saraiva M."/>
            <person name="Secombes C.J."/>
            <person name="Seidl M.F."/>
            <person name="Snel B."/>
            <person name="Stassen J.H."/>
            <person name="Sykes S."/>
            <person name="Tripathy S."/>
            <person name="van den Berg H."/>
            <person name="Vega-Arreguin J.C."/>
            <person name="Wawra S."/>
            <person name="Young S.K."/>
            <person name="Zeng Q."/>
            <person name="Dieguez-Uribeondo J."/>
            <person name="Russ C."/>
            <person name="Tyler B.M."/>
            <person name="van West P."/>
        </authorList>
    </citation>
    <scope>NUCLEOTIDE SEQUENCE [LARGE SCALE GENOMIC DNA]</scope>
    <source>
        <strain evidence="2 3">CBS 223.65</strain>
    </source>
</reference>
<organism evidence="2 3">
    <name type="scientific">Saprolegnia parasitica (strain CBS 223.65)</name>
    <dbReference type="NCBI Taxonomy" id="695850"/>
    <lineage>
        <taxon>Eukaryota</taxon>
        <taxon>Sar</taxon>
        <taxon>Stramenopiles</taxon>
        <taxon>Oomycota</taxon>
        <taxon>Saprolegniomycetes</taxon>
        <taxon>Saprolegniales</taxon>
        <taxon>Saprolegniaceae</taxon>
        <taxon>Saprolegnia</taxon>
    </lineage>
</organism>
<dbReference type="RefSeq" id="XP_012198726.1">
    <property type="nucleotide sequence ID" value="XM_012343336.1"/>
</dbReference>
<gene>
    <name evidence="2" type="ORF">SPRG_04411</name>
</gene>
<dbReference type="OMA" id="NCQSATA"/>
<dbReference type="Pfam" id="PF24964">
    <property type="entry name" value="DUF7769"/>
    <property type="match status" value="1"/>
</dbReference>
<dbReference type="InterPro" id="IPR056671">
    <property type="entry name" value="DUF7769"/>
</dbReference>
<proteinExistence type="predicted"/>
<dbReference type="EMBL" id="KK583201">
    <property type="protein sequence ID" value="KDO30509.1"/>
    <property type="molecule type" value="Genomic_DNA"/>
</dbReference>
<feature type="domain" description="DUF7769" evidence="1">
    <location>
        <begin position="22"/>
        <end position="72"/>
    </location>
</feature>
<dbReference type="KEGG" id="spar:SPRG_04411"/>
<keyword evidence="3" id="KW-1185">Reference proteome</keyword>
<dbReference type="OrthoDB" id="78394at2759"/>
<dbReference type="VEuPathDB" id="FungiDB:SPRG_04411"/>
<dbReference type="PANTHER" id="PTHR33889:SF7">
    <property type="entry name" value="OS04G0681850 PROTEIN"/>
    <property type="match status" value="1"/>
</dbReference>